<dbReference type="STRING" id="1219360.GCA_001571305_03067"/>
<evidence type="ECO:0000313" key="1">
    <source>
        <dbReference type="EMBL" id="TKJ88221.1"/>
    </source>
</evidence>
<dbReference type="AlphaFoldDB" id="A0A4U3F4D2"/>
<dbReference type="PROSITE" id="PS51257">
    <property type="entry name" value="PROKAR_LIPOPROTEIN"/>
    <property type="match status" value="1"/>
</dbReference>
<comment type="caution">
    <text evidence="1">The sequence shown here is derived from an EMBL/GenBank/DDBJ whole genome shotgun (WGS) entry which is preliminary data.</text>
</comment>
<dbReference type="InterPro" id="IPR021413">
    <property type="entry name" value="DUF3053"/>
</dbReference>
<sequence length="241" mass="26801">MTSRLTQTGFARFLLLPFIMLALLLTLSGCGDKEPEQRKAFIEFLQTRVLAKSQLAVPQLTDDEKKAFGPYASDYAILTDYHQGMSEIFNASLVPVFSSLNHVGSVTTLIAKRDEMSKMAADSKAWEPALAKQRAEADAKHQALKQPEDLKAVYDQVYTKLVAQPDDVARQIATLVPETLALVVSQVDLLKQQGDKVKIIGNSVQFTDQKALDQYNAIQQKLQPLVTELSNTVSKLENMMR</sequence>
<name>A0A4U3F4D2_9GAMM</name>
<dbReference type="GeneID" id="67477446"/>
<dbReference type="Proteomes" id="UP000306393">
    <property type="component" value="Unassembled WGS sequence"/>
</dbReference>
<organism evidence="1 2">
    <name type="scientific">Erwinia persicina</name>
    <dbReference type="NCBI Taxonomy" id="55211"/>
    <lineage>
        <taxon>Bacteria</taxon>
        <taxon>Pseudomonadati</taxon>
        <taxon>Pseudomonadota</taxon>
        <taxon>Gammaproteobacteria</taxon>
        <taxon>Enterobacterales</taxon>
        <taxon>Erwiniaceae</taxon>
        <taxon>Erwinia</taxon>
    </lineage>
</organism>
<protein>
    <submittedName>
        <fullName evidence="1">DUF3053 domain-containing protein</fullName>
    </submittedName>
</protein>
<dbReference type="OrthoDB" id="8821151at2"/>
<proteinExistence type="predicted"/>
<dbReference type="RefSeq" id="WP_062746653.1">
    <property type="nucleotide sequence ID" value="NZ_CP082141.1"/>
</dbReference>
<accession>A0A4U3F4D2</accession>
<dbReference type="EMBL" id="QGAC01000015">
    <property type="protein sequence ID" value="TKJ88221.1"/>
    <property type="molecule type" value="Genomic_DNA"/>
</dbReference>
<gene>
    <name evidence="1" type="ORF">EpCFBP13511_16075</name>
</gene>
<dbReference type="Pfam" id="PF11254">
    <property type="entry name" value="DUF3053"/>
    <property type="match status" value="1"/>
</dbReference>
<evidence type="ECO:0000313" key="2">
    <source>
        <dbReference type="Proteomes" id="UP000306393"/>
    </source>
</evidence>
<reference evidence="1 2" key="1">
    <citation type="journal article" date="2019" name="Sci. Rep.">
        <title>Differences in resource use lead to coexistence of seed-transmitted microbial populations.</title>
        <authorList>
            <person name="Torres-Cortes G."/>
            <person name="Garcia B.J."/>
            <person name="Compant S."/>
            <person name="Rezki S."/>
            <person name="Jones P."/>
            <person name="Preveaux A."/>
            <person name="Briand M."/>
            <person name="Roulet A."/>
            <person name="Bouchez O."/>
            <person name="Jacobson D."/>
            <person name="Barret M."/>
        </authorList>
    </citation>
    <scope>NUCLEOTIDE SEQUENCE [LARGE SCALE GENOMIC DNA]</scope>
    <source>
        <strain evidence="1 2">CFBP13511</strain>
    </source>
</reference>